<dbReference type="STRING" id="1121457.SAMN02745161_1843"/>
<organism evidence="2 3">
    <name type="scientific">Halodesulfovibrio marinisediminis DSM 17456</name>
    <dbReference type="NCBI Taxonomy" id="1121457"/>
    <lineage>
        <taxon>Bacteria</taxon>
        <taxon>Pseudomonadati</taxon>
        <taxon>Thermodesulfobacteriota</taxon>
        <taxon>Desulfovibrionia</taxon>
        <taxon>Desulfovibrionales</taxon>
        <taxon>Desulfovibrionaceae</taxon>
        <taxon>Halodesulfovibrio</taxon>
    </lineage>
</organism>
<dbReference type="Proteomes" id="UP000184694">
    <property type="component" value="Unassembled WGS sequence"/>
</dbReference>
<feature type="chain" id="PRO_5012003337" description="Lipoprotein" evidence="1">
    <location>
        <begin position="21"/>
        <end position="225"/>
    </location>
</feature>
<dbReference type="PROSITE" id="PS51257">
    <property type="entry name" value="PROKAR_LIPOPROTEIN"/>
    <property type="match status" value="1"/>
</dbReference>
<reference evidence="3" key="1">
    <citation type="submission" date="2016-11" db="EMBL/GenBank/DDBJ databases">
        <authorList>
            <person name="Varghese N."/>
            <person name="Submissions S."/>
        </authorList>
    </citation>
    <scope>NUCLEOTIDE SEQUENCE [LARGE SCALE GENOMIC DNA]</scope>
    <source>
        <strain evidence="3">DSM 17456</strain>
    </source>
</reference>
<feature type="signal peptide" evidence="1">
    <location>
        <begin position="1"/>
        <end position="20"/>
    </location>
</feature>
<protein>
    <recommendedName>
        <fullName evidence="4">Lipoprotein</fullName>
    </recommendedName>
</protein>
<evidence type="ECO:0000313" key="3">
    <source>
        <dbReference type="Proteomes" id="UP000184694"/>
    </source>
</evidence>
<name>A0A1N6GWF5_9BACT</name>
<dbReference type="AlphaFoldDB" id="A0A1N6GWF5"/>
<dbReference type="RefSeq" id="WP_074216642.1">
    <property type="nucleotide sequence ID" value="NZ_FSRG01000005.1"/>
</dbReference>
<proteinExistence type="predicted"/>
<sequence>MKKMFVILIAVFMLAGCSSRQPSSGFLGEQTKYAELQEDPTLENAKVWRKPGVGRIVDNYDAVIVAPVELWLPQETIENSNISLEELQMLAQFFHDALVRELSKVTKVVDKPGPRVLRIELAITYVKETDKVMNAITSVVPVGVVVSYTSRAVTGKHTNVGEIAIEAIGRDSMSGEVVGMYSDVKSGGKYSSANYERLGQAKSAIDEWAETMRKRFEERARQNAK</sequence>
<gene>
    <name evidence="2" type="ORF">SAMN02745161_1843</name>
</gene>
<keyword evidence="3" id="KW-1185">Reference proteome</keyword>
<accession>A0A1N6GWF5</accession>
<dbReference type="EMBL" id="FSRG01000005">
    <property type="protein sequence ID" value="SIO11792.1"/>
    <property type="molecule type" value="Genomic_DNA"/>
</dbReference>
<evidence type="ECO:0000313" key="2">
    <source>
        <dbReference type="EMBL" id="SIO11792.1"/>
    </source>
</evidence>
<evidence type="ECO:0000256" key="1">
    <source>
        <dbReference type="SAM" id="SignalP"/>
    </source>
</evidence>
<evidence type="ECO:0008006" key="4">
    <source>
        <dbReference type="Google" id="ProtNLM"/>
    </source>
</evidence>
<dbReference type="InterPro" id="IPR021747">
    <property type="entry name" value="DUF3313"/>
</dbReference>
<keyword evidence="1" id="KW-0732">Signal</keyword>
<dbReference type="Pfam" id="PF11769">
    <property type="entry name" value="DUF3313"/>
    <property type="match status" value="1"/>
</dbReference>